<evidence type="ECO:0000259" key="10">
    <source>
        <dbReference type="Pfam" id="PF21694"/>
    </source>
</evidence>
<dbReference type="InterPro" id="IPR048466">
    <property type="entry name" value="DNA_pol3_delta-like_C"/>
</dbReference>
<keyword evidence="12" id="KW-1185">Reference proteome</keyword>
<dbReference type="RefSeq" id="WP_127723865.1">
    <property type="nucleotide sequence ID" value="NZ_RLIH01000003.1"/>
</dbReference>
<dbReference type="GO" id="GO:0006261">
    <property type="term" value="P:DNA-templated DNA replication"/>
    <property type="evidence" value="ECO:0007669"/>
    <property type="project" value="TreeGrafter"/>
</dbReference>
<keyword evidence="3 11" id="KW-0808">Transferase</keyword>
<evidence type="ECO:0000256" key="5">
    <source>
        <dbReference type="ARBA" id="ARBA00022705"/>
    </source>
</evidence>
<organism evidence="11 12">
    <name type="scientific">Anaerosphaera multitolerans</name>
    <dbReference type="NCBI Taxonomy" id="2487351"/>
    <lineage>
        <taxon>Bacteria</taxon>
        <taxon>Bacillati</taxon>
        <taxon>Bacillota</taxon>
        <taxon>Tissierellia</taxon>
        <taxon>Tissierellales</taxon>
        <taxon>Peptoniphilaceae</taxon>
        <taxon>Anaerosphaera</taxon>
    </lineage>
</organism>
<dbReference type="Proteomes" id="UP000288812">
    <property type="component" value="Unassembled WGS sequence"/>
</dbReference>
<reference evidence="11 12" key="1">
    <citation type="submission" date="2018-11" db="EMBL/GenBank/DDBJ databases">
        <title>Genome sequencing and assembly of Anaerosphaera sp. nov., GS7-6-2.</title>
        <authorList>
            <person name="Rettenmaier R."/>
            <person name="Liebl W."/>
            <person name="Zverlov V."/>
        </authorList>
    </citation>
    <scope>NUCLEOTIDE SEQUENCE [LARGE SCALE GENOMIC DNA]</scope>
    <source>
        <strain evidence="11 12">GS7-6-2</strain>
    </source>
</reference>
<dbReference type="SUPFAM" id="SSF52540">
    <property type="entry name" value="P-loop containing nucleoside triphosphate hydrolases"/>
    <property type="match status" value="1"/>
</dbReference>
<comment type="catalytic activity">
    <reaction evidence="8">
        <text>DNA(n) + a 2'-deoxyribonucleoside 5'-triphosphate = DNA(n+1) + diphosphate</text>
        <dbReference type="Rhea" id="RHEA:22508"/>
        <dbReference type="Rhea" id="RHEA-COMP:17339"/>
        <dbReference type="Rhea" id="RHEA-COMP:17340"/>
        <dbReference type="ChEBI" id="CHEBI:33019"/>
        <dbReference type="ChEBI" id="CHEBI:61560"/>
        <dbReference type="ChEBI" id="CHEBI:173112"/>
        <dbReference type="EC" id="2.7.7.7"/>
    </reaction>
</comment>
<dbReference type="GO" id="GO:0003887">
    <property type="term" value="F:DNA-directed DNA polymerase activity"/>
    <property type="evidence" value="ECO:0007669"/>
    <property type="project" value="UniProtKB-KW"/>
</dbReference>
<gene>
    <name evidence="11" type="primary">holA</name>
    <name evidence="11" type="ORF">EF514_03480</name>
</gene>
<dbReference type="SUPFAM" id="SSF48019">
    <property type="entry name" value="post-AAA+ oligomerization domain-like"/>
    <property type="match status" value="1"/>
</dbReference>
<evidence type="ECO:0000256" key="8">
    <source>
        <dbReference type="ARBA" id="ARBA00049244"/>
    </source>
</evidence>
<dbReference type="InterPro" id="IPR010372">
    <property type="entry name" value="DNA_pol3_delta_N"/>
</dbReference>
<dbReference type="NCBIfam" id="TIGR01128">
    <property type="entry name" value="holA"/>
    <property type="match status" value="1"/>
</dbReference>
<evidence type="ECO:0000256" key="2">
    <source>
        <dbReference type="ARBA" id="ARBA00017703"/>
    </source>
</evidence>
<dbReference type="InterPro" id="IPR027417">
    <property type="entry name" value="P-loop_NTPase"/>
</dbReference>
<evidence type="ECO:0000256" key="7">
    <source>
        <dbReference type="ARBA" id="ARBA00034754"/>
    </source>
</evidence>
<evidence type="ECO:0000259" key="9">
    <source>
        <dbReference type="Pfam" id="PF06144"/>
    </source>
</evidence>
<dbReference type="PANTHER" id="PTHR34388:SF1">
    <property type="entry name" value="DNA POLYMERASE III SUBUNIT DELTA"/>
    <property type="match status" value="1"/>
</dbReference>
<dbReference type="EMBL" id="RLIH01000003">
    <property type="protein sequence ID" value="RVU55344.1"/>
    <property type="molecule type" value="Genomic_DNA"/>
</dbReference>
<dbReference type="Gene3D" id="1.20.272.10">
    <property type="match status" value="1"/>
</dbReference>
<comment type="caution">
    <text evidence="11">The sequence shown here is derived from an EMBL/GenBank/DDBJ whole genome shotgun (WGS) entry which is preliminary data.</text>
</comment>
<dbReference type="InterPro" id="IPR008921">
    <property type="entry name" value="DNA_pol3_clamp-load_cplx_C"/>
</dbReference>
<dbReference type="AlphaFoldDB" id="A0A437S904"/>
<accession>A0A437S904</accession>
<name>A0A437S904_9FIRM</name>
<dbReference type="EC" id="2.7.7.7" evidence="1"/>
<evidence type="ECO:0000256" key="3">
    <source>
        <dbReference type="ARBA" id="ARBA00022679"/>
    </source>
</evidence>
<protein>
    <recommendedName>
        <fullName evidence="2">DNA polymerase III subunit delta</fullName>
        <ecNumber evidence="1">2.7.7.7</ecNumber>
    </recommendedName>
</protein>
<proteinExistence type="inferred from homology"/>
<evidence type="ECO:0000313" key="11">
    <source>
        <dbReference type="EMBL" id="RVU55344.1"/>
    </source>
</evidence>
<dbReference type="Pfam" id="PF06144">
    <property type="entry name" value="DNA_pol3_delta"/>
    <property type="match status" value="1"/>
</dbReference>
<dbReference type="Pfam" id="PF21694">
    <property type="entry name" value="DNA_pol3_delta_C"/>
    <property type="match status" value="1"/>
</dbReference>
<feature type="domain" description="DNA polymerase III delta subunit-like C-terminal" evidence="10">
    <location>
        <begin position="212"/>
        <end position="331"/>
    </location>
</feature>
<keyword evidence="6" id="KW-0239">DNA-directed DNA polymerase</keyword>
<evidence type="ECO:0000256" key="4">
    <source>
        <dbReference type="ARBA" id="ARBA00022695"/>
    </source>
</evidence>
<evidence type="ECO:0000256" key="6">
    <source>
        <dbReference type="ARBA" id="ARBA00022932"/>
    </source>
</evidence>
<dbReference type="GO" id="GO:0009360">
    <property type="term" value="C:DNA polymerase III complex"/>
    <property type="evidence" value="ECO:0007669"/>
    <property type="project" value="InterPro"/>
</dbReference>
<dbReference type="InterPro" id="IPR005790">
    <property type="entry name" value="DNA_polIII_delta"/>
</dbReference>
<dbReference type="OrthoDB" id="9775929at2"/>
<comment type="similarity">
    <text evidence="7">Belongs to the DNA polymerase HolA subunit family.</text>
</comment>
<keyword evidence="5" id="KW-0235">DNA replication</keyword>
<evidence type="ECO:0000313" key="12">
    <source>
        <dbReference type="Proteomes" id="UP000288812"/>
    </source>
</evidence>
<sequence>MKYRELYKMELSGAYLFYGSEKLLIDNAVEYISKKYIPKGMETFNLAFFEGKALTEEKLIAFCETLPIMSDKRVIFVKDVTAFSENVTKDFGSFLDKIGDFCILVFLDSENSLNKTKSFYKYFSKRKRNVEFGKLDSREVLRFVEGYIVRKGYTITKTDLSYLVSKSSYNSKNIEMTLYDLKNELDKMLSLSVGEVVNKALIDESLTENTDSNIFNFLNALTNKDTEGALKEYRNLHLLNEPVQKILFMFIRQVRILISYIELKGSMYKDVEIMNEIGIKQYEYGKIAKVAHNFKVDFLYDFYKRLLIVDESLKTSSVMEDVLLETLIVEFTKK</sequence>
<feature type="domain" description="DNA polymerase III delta N-terminal" evidence="9">
    <location>
        <begin position="15"/>
        <end position="131"/>
    </location>
</feature>
<dbReference type="PANTHER" id="PTHR34388">
    <property type="entry name" value="DNA POLYMERASE III SUBUNIT DELTA"/>
    <property type="match status" value="1"/>
</dbReference>
<dbReference type="GO" id="GO:0003677">
    <property type="term" value="F:DNA binding"/>
    <property type="evidence" value="ECO:0007669"/>
    <property type="project" value="InterPro"/>
</dbReference>
<evidence type="ECO:0000256" key="1">
    <source>
        <dbReference type="ARBA" id="ARBA00012417"/>
    </source>
</evidence>
<keyword evidence="4 11" id="KW-0548">Nucleotidyltransferase</keyword>
<dbReference type="Gene3D" id="3.40.50.300">
    <property type="entry name" value="P-loop containing nucleotide triphosphate hydrolases"/>
    <property type="match status" value="1"/>
</dbReference>